<evidence type="ECO:0000256" key="1">
    <source>
        <dbReference type="ARBA" id="ARBA00009437"/>
    </source>
</evidence>
<dbReference type="GO" id="GO:0006351">
    <property type="term" value="P:DNA-templated transcription"/>
    <property type="evidence" value="ECO:0007669"/>
    <property type="project" value="TreeGrafter"/>
</dbReference>
<dbReference type="EMBL" id="HG794546">
    <property type="protein sequence ID" value="CDK98211.1"/>
    <property type="molecule type" value="Genomic_DNA"/>
</dbReference>
<dbReference type="SUPFAM" id="SSF53850">
    <property type="entry name" value="Periplasmic binding protein-like II"/>
    <property type="match status" value="1"/>
</dbReference>
<dbReference type="Proteomes" id="UP000018922">
    <property type="component" value="Chromosome I"/>
</dbReference>
<accession>V6F1N6</accession>
<dbReference type="GO" id="GO:0043565">
    <property type="term" value="F:sequence-specific DNA binding"/>
    <property type="evidence" value="ECO:0007669"/>
    <property type="project" value="TreeGrafter"/>
</dbReference>
<gene>
    <name evidence="3" type="ordered locus">MGMSRv2__0996</name>
</gene>
<evidence type="ECO:0000313" key="3">
    <source>
        <dbReference type="EMBL" id="CDK98211.1"/>
    </source>
</evidence>
<dbReference type="PANTHER" id="PTHR30537:SF31">
    <property type="entry name" value="TRANSCRIPTIONAL REGULATOR, LYSR FAMILY"/>
    <property type="match status" value="1"/>
</dbReference>
<comment type="similarity">
    <text evidence="1">Belongs to the LysR transcriptional regulatory family.</text>
</comment>
<dbReference type="InterPro" id="IPR005119">
    <property type="entry name" value="LysR_subst-bd"/>
</dbReference>
<dbReference type="eggNOG" id="COG0583">
    <property type="taxonomic scope" value="Bacteria"/>
</dbReference>
<keyword evidence="4" id="KW-1185">Reference proteome</keyword>
<dbReference type="AlphaFoldDB" id="V6F1N6"/>
<protein>
    <recommendedName>
        <fullName evidence="2">LysR substrate-binding domain-containing protein</fullName>
    </recommendedName>
</protein>
<name>V6F1N6_MAGGM</name>
<dbReference type="KEGG" id="mgy:MGMSRv2__0996"/>
<sequence length="97" mass="10306">MDAAGEGIEVAHQPRLVTDDMVALRHAARAGIGIVQLPSLMVAEDLRAGVLEKILTAWTPPRGLIHAVYPSRCGLVPAVRLFLDALAADWGRLDDGG</sequence>
<dbReference type="Gene3D" id="3.40.190.290">
    <property type="match status" value="1"/>
</dbReference>
<proteinExistence type="inferred from homology"/>
<dbReference type="Pfam" id="PF03466">
    <property type="entry name" value="LysR_substrate"/>
    <property type="match status" value="1"/>
</dbReference>
<dbReference type="InterPro" id="IPR058163">
    <property type="entry name" value="LysR-type_TF_proteobact-type"/>
</dbReference>
<reference evidence="3 4" key="1">
    <citation type="journal article" date="2014" name="Genome Announc.">
        <title>Complete genome sequence of Magnetospirillum gryphiswaldense MSR-1.</title>
        <authorList>
            <person name="Wang X."/>
            <person name="Wang Q."/>
            <person name="Zhang W."/>
            <person name="Wang Y."/>
            <person name="Li L."/>
            <person name="Wen T."/>
            <person name="Zhang T."/>
            <person name="Zhang Y."/>
            <person name="Xu J."/>
            <person name="Hu J."/>
            <person name="Li S."/>
            <person name="Liu L."/>
            <person name="Liu J."/>
            <person name="Jiang W."/>
            <person name="Tian J."/>
            <person name="Li Y."/>
            <person name="Schuler D."/>
            <person name="Wang L."/>
            <person name="Li J."/>
        </authorList>
    </citation>
    <scope>NUCLEOTIDE SEQUENCE [LARGE SCALE GENOMIC DNA]</scope>
    <source>
        <strain evidence="4">DSM 6361 / JCM 21280 / NBRC 15271 / MSR-1</strain>
    </source>
</reference>
<organism evidence="3 4">
    <name type="scientific">Magnetospirillum gryphiswaldense (strain DSM 6361 / JCM 21280 / NBRC 15271 / MSR-1)</name>
    <dbReference type="NCBI Taxonomy" id="431944"/>
    <lineage>
        <taxon>Bacteria</taxon>
        <taxon>Pseudomonadati</taxon>
        <taxon>Pseudomonadota</taxon>
        <taxon>Alphaproteobacteria</taxon>
        <taxon>Rhodospirillales</taxon>
        <taxon>Rhodospirillaceae</taxon>
        <taxon>Magnetospirillum</taxon>
    </lineage>
</organism>
<evidence type="ECO:0000259" key="2">
    <source>
        <dbReference type="Pfam" id="PF03466"/>
    </source>
</evidence>
<dbReference type="STRING" id="1430440.MGMSRv2__0996"/>
<dbReference type="PANTHER" id="PTHR30537">
    <property type="entry name" value="HTH-TYPE TRANSCRIPTIONAL REGULATOR"/>
    <property type="match status" value="1"/>
</dbReference>
<dbReference type="HOGENOM" id="CLU_169588_1_0_5"/>
<evidence type="ECO:0000313" key="4">
    <source>
        <dbReference type="Proteomes" id="UP000018922"/>
    </source>
</evidence>
<feature type="domain" description="LysR substrate-binding" evidence="2">
    <location>
        <begin position="4"/>
        <end position="88"/>
    </location>
</feature>
<dbReference type="GO" id="GO:0003700">
    <property type="term" value="F:DNA-binding transcription factor activity"/>
    <property type="evidence" value="ECO:0007669"/>
    <property type="project" value="TreeGrafter"/>
</dbReference>